<feature type="transmembrane region" description="Helical" evidence="2">
    <location>
        <begin position="206"/>
        <end position="225"/>
    </location>
</feature>
<evidence type="ECO:0000256" key="1">
    <source>
        <dbReference type="SAM" id="MobiDB-lite"/>
    </source>
</evidence>
<dbReference type="EMBL" id="SMJU01000005">
    <property type="protein sequence ID" value="TDB66017.1"/>
    <property type="molecule type" value="Genomic_DNA"/>
</dbReference>
<feature type="transmembrane region" description="Helical" evidence="2">
    <location>
        <begin position="139"/>
        <end position="160"/>
    </location>
</feature>
<dbReference type="InterPro" id="IPR003675">
    <property type="entry name" value="Rce1/LyrA-like_dom"/>
</dbReference>
<keyword evidence="5" id="KW-1185">Reference proteome</keyword>
<feature type="transmembrane region" description="Helical" evidence="2">
    <location>
        <begin position="32"/>
        <end position="52"/>
    </location>
</feature>
<evidence type="ECO:0000256" key="2">
    <source>
        <dbReference type="SAM" id="Phobius"/>
    </source>
</evidence>
<name>A0A4R4KDL0_9BACT</name>
<protein>
    <submittedName>
        <fullName evidence="4">CPBP family intramembrane metalloprotease</fullName>
    </submittedName>
</protein>
<accession>A0A4R4KDL0</accession>
<keyword evidence="4" id="KW-0378">Hydrolase</keyword>
<feature type="region of interest" description="Disordered" evidence="1">
    <location>
        <begin position="1"/>
        <end position="21"/>
    </location>
</feature>
<keyword evidence="2" id="KW-0472">Membrane</keyword>
<dbReference type="OrthoDB" id="962954at2"/>
<proteinExistence type="predicted"/>
<dbReference type="Pfam" id="PF02517">
    <property type="entry name" value="Rce1-like"/>
    <property type="match status" value="1"/>
</dbReference>
<keyword evidence="4" id="KW-0645">Protease</keyword>
<evidence type="ECO:0000313" key="4">
    <source>
        <dbReference type="EMBL" id="TDB66017.1"/>
    </source>
</evidence>
<dbReference type="AlphaFoldDB" id="A0A4R4KDL0"/>
<organism evidence="4 5">
    <name type="scientific">Arundinibacter roseus</name>
    <dbReference type="NCBI Taxonomy" id="2070510"/>
    <lineage>
        <taxon>Bacteria</taxon>
        <taxon>Pseudomonadati</taxon>
        <taxon>Bacteroidota</taxon>
        <taxon>Cytophagia</taxon>
        <taxon>Cytophagales</taxon>
        <taxon>Spirosomataceae</taxon>
        <taxon>Arundinibacter</taxon>
    </lineage>
</organism>
<gene>
    <name evidence="4" type="ORF">EZE20_09655</name>
</gene>
<dbReference type="GO" id="GO:0006508">
    <property type="term" value="P:proteolysis"/>
    <property type="evidence" value="ECO:0007669"/>
    <property type="project" value="UniProtKB-KW"/>
</dbReference>
<feature type="transmembrane region" description="Helical" evidence="2">
    <location>
        <begin position="105"/>
        <end position="124"/>
    </location>
</feature>
<reference evidence="4 5" key="1">
    <citation type="submission" date="2019-02" db="EMBL/GenBank/DDBJ databases">
        <title>Arundinibacter roseus gen. nov., sp. nov., a new member of the family Cytophagaceae.</title>
        <authorList>
            <person name="Szuroczki S."/>
            <person name="Khayer B."/>
            <person name="Sproer C."/>
            <person name="Toumi M."/>
            <person name="Szabo A."/>
            <person name="Felfoldi T."/>
            <person name="Schumann P."/>
            <person name="Toth E."/>
        </authorList>
    </citation>
    <scope>NUCLEOTIDE SEQUENCE [LARGE SCALE GENOMIC DNA]</scope>
    <source>
        <strain evidence="4 5">DMA-k-7a</strain>
    </source>
</reference>
<evidence type="ECO:0000313" key="5">
    <source>
        <dbReference type="Proteomes" id="UP000295706"/>
    </source>
</evidence>
<dbReference type="Proteomes" id="UP000295706">
    <property type="component" value="Unassembled WGS sequence"/>
</dbReference>
<dbReference type="GO" id="GO:0008237">
    <property type="term" value="F:metallopeptidase activity"/>
    <property type="evidence" value="ECO:0007669"/>
    <property type="project" value="UniProtKB-KW"/>
</dbReference>
<feature type="transmembrane region" description="Helical" evidence="2">
    <location>
        <begin position="64"/>
        <end position="85"/>
    </location>
</feature>
<evidence type="ECO:0000259" key="3">
    <source>
        <dbReference type="Pfam" id="PF02517"/>
    </source>
</evidence>
<keyword evidence="4" id="KW-0482">Metalloprotease</keyword>
<keyword evidence="2" id="KW-0812">Transmembrane</keyword>
<comment type="caution">
    <text evidence="4">The sequence shown here is derived from an EMBL/GenBank/DDBJ whole genome shotgun (WGS) entry which is preliminary data.</text>
</comment>
<keyword evidence="2" id="KW-1133">Transmembrane helix</keyword>
<dbReference type="GO" id="GO:0080120">
    <property type="term" value="P:CAAX-box protein maturation"/>
    <property type="evidence" value="ECO:0007669"/>
    <property type="project" value="UniProtKB-ARBA"/>
</dbReference>
<feature type="transmembrane region" description="Helical" evidence="2">
    <location>
        <begin position="180"/>
        <end position="200"/>
    </location>
</feature>
<sequence>MSKQDSDIEPYSAAAAPSPDTTHNPRLKIWNLWVILLANGAFALLTNLLFFFDGIPLFKNSTSRWALIFLGLLIYSLQAGLIFVLVRKFALNHWLQRPFHAVQWLWALAVGLTLWLLTNAFLFFKLPEATLRLNSGQSFWRFFTTFLLNSIPGALIEEFLFRYLPVRYAHMMQLSRTKTLLLFMAVVVFFTITHIPAYLWQYKYTLWSLWNPFTMGIAFFFVYYATRNLAFTTLFHAFHNNSWYLFGHAEHKDYSFIILVSIFWFLLRTRTQATLWQDDESHESPNPKASV</sequence>
<feature type="domain" description="CAAX prenyl protease 2/Lysostaphin resistance protein A-like" evidence="3">
    <location>
        <begin position="141"/>
        <end position="240"/>
    </location>
</feature>
<dbReference type="GO" id="GO:0004175">
    <property type="term" value="F:endopeptidase activity"/>
    <property type="evidence" value="ECO:0007669"/>
    <property type="project" value="UniProtKB-ARBA"/>
</dbReference>